<organism evidence="4 5">
    <name type="scientific">Amphiprion ocellaris</name>
    <name type="common">Clown anemonefish</name>
    <dbReference type="NCBI Taxonomy" id="80972"/>
    <lineage>
        <taxon>Eukaryota</taxon>
        <taxon>Metazoa</taxon>
        <taxon>Chordata</taxon>
        <taxon>Craniata</taxon>
        <taxon>Vertebrata</taxon>
        <taxon>Euteleostomi</taxon>
        <taxon>Actinopterygii</taxon>
        <taxon>Neopterygii</taxon>
        <taxon>Teleostei</taxon>
        <taxon>Neoteleostei</taxon>
        <taxon>Acanthomorphata</taxon>
        <taxon>Ovalentaria</taxon>
        <taxon>Pomacentridae</taxon>
        <taxon>Amphiprion</taxon>
    </lineage>
</organism>
<reference evidence="4" key="3">
    <citation type="submission" date="2025-09" db="UniProtKB">
        <authorList>
            <consortium name="Ensembl"/>
        </authorList>
    </citation>
    <scope>IDENTIFICATION</scope>
</reference>
<proteinExistence type="inferred from homology"/>
<dbReference type="GO" id="GO:0005829">
    <property type="term" value="C:cytosol"/>
    <property type="evidence" value="ECO:0007669"/>
    <property type="project" value="TreeGrafter"/>
</dbReference>
<sequence>MLTRSLSKSVLENMPVNNNQTGQSAATRLASLPVVRSACAKLSVLYVDTKCSHPSLKSACDLLESSVTALGTAACNRVSPVVVKLEPQISIANDVACKSLDWLETSFPILLSPTEQIVATAKNKMHEIQDVVSIAANGTKEVVQHTVTWVVSRMHQADDGANRSLMKRAIGATSEGLDSALSLSEALMDQLLPPTEYETEEAHLVEGFEAATPSGRYSARLVSLAARLCRRSCQVVGSRFQCVQVTETLSRSSALVQDLQASLVTIVWILQGLPQYLQHQAVSVFFFISQMYNVTCPPLQQKQSNKARNGLSAAEASSLQKDVDQVRQQLGPTCRMRPTKRSVFESGCNVKGCVRR</sequence>
<evidence type="ECO:0000256" key="3">
    <source>
        <dbReference type="ARBA" id="ARBA00022677"/>
    </source>
</evidence>
<evidence type="ECO:0008006" key="6">
    <source>
        <dbReference type="Google" id="ProtNLM"/>
    </source>
</evidence>
<dbReference type="GO" id="GO:0010890">
    <property type="term" value="P:positive regulation of triglyceride storage"/>
    <property type="evidence" value="ECO:0007669"/>
    <property type="project" value="TreeGrafter"/>
</dbReference>
<dbReference type="GO" id="GO:0019915">
    <property type="term" value="P:lipid storage"/>
    <property type="evidence" value="ECO:0007669"/>
    <property type="project" value="TreeGrafter"/>
</dbReference>
<evidence type="ECO:0000256" key="2">
    <source>
        <dbReference type="ARBA" id="ARBA00006311"/>
    </source>
</evidence>
<dbReference type="Proteomes" id="UP001501940">
    <property type="component" value="Chromosome 4"/>
</dbReference>
<dbReference type="GO" id="GO:0005811">
    <property type="term" value="C:lipid droplet"/>
    <property type="evidence" value="ECO:0007669"/>
    <property type="project" value="UniProtKB-SubCell"/>
</dbReference>
<keyword evidence="5" id="KW-1185">Reference proteome</keyword>
<evidence type="ECO:0000313" key="4">
    <source>
        <dbReference type="Ensembl" id="ENSAOCP00000064856.1"/>
    </source>
</evidence>
<dbReference type="KEGG" id="aoce:111579522"/>
<accession>A0AAQ5ZKB3</accession>
<dbReference type="RefSeq" id="XP_023142590.1">
    <property type="nucleotide sequence ID" value="XM_023286822.3"/>
</dbReference>
<protein>
    <recommendedName>
        <fullName evidence="6">Perilipin</fullName>
    </recommendedName>
</protein>
<dbReference type="AlphaFoldDB" id="A0AAQ5ZKB3"/>
<name>A0AAQ5ZKB3_AMPOC</name>
<evidence type="ECO:0000313" key="5">
    <source>
        <dbReference type="Proteomes" id="UP001501940"/>
    </source>
</evidence>
<dbReference type="GeneID" id="111579522"/>
<comment type="subcellular location">
    <subcellularLocation>
        <location evidence="1">Lipid droplet</location>
    </subcellularLocation>
</comment>
<dbReference type="Ensembl" id="ENSAOCT00000070123.1">
    <property type="protein sequence ID" value="ENSAOCP00000064856.1"/>
    <property type="gene ID" value="ENSAOCG00000029519.1"/>
</dbReference>
<dbReference type="Pfam" id="PF03036">
    <property type="entry name" value="Perilipin"/>
    <property type="match status" value="1"/>
</dbReference>
<comment type="similarity">
    <text evidence="2">Belongs to the perilipin family.</text>
</comment>
<dbReference type="PANTHER" id="PTHR14024:SF49">
    <property type="entry name" value="LIPID STORAGE DROPLETS SURFACE-BINDING PROTEIN 1"/>
    <property type="match status" value="1"/>
</dbReference>
<dbReference type="InterPro" id="IPR004279">
    <property type="entry name" value="Perilipin"/>
</dbReference>
<dbReference type="PANTHER" id="PTHR14024">
    <property type="entry name" value="PERILIPIN"/>
    <property type="match status" value="1"/>
</dbReference>
<reference evidence="4" key="2">
    <citation type="submission" date="2025-08" db="UniProtKB">
        <authorList>
            <consortium name="Ensembl"/>
        </authorList>
    </citation>
    <scope>IDENTIFICATION</scope>
</reference>
<dbReference type="GeneTree" id="ENSGT00950000182920"/>
<evidence type="ECO:0000256" key="1">
    <source>
        <dbReference type="ARBA" id="ARBA00004502"/>
    </source>
</evidence>
<dbReference type="SUPFAM" id="SSF109775">
    <property type="entry name" value="Mannose-6-phosphate receptor binding protein 1 (Tip47), C-terminal domain"/>
    <property type="match status" value="1"/>
</dbReference>
<keyword evidence="3" id="KW-0551">Lipid droplet</keyword>
<reference evidence="4 5" key="1">
    <citation type="submission" date="2022-01" db="EMBL/GenBank/DDBJ databases">
        <title>A chromosome-scale genome assembly of the false clownfish, Amphiprion ocellaris.</title>
        <authorList>
            <person name="Ryu T."/>
        </authorList>
    </citation>
    <scope>NUCLEOTIDE SEQUENCE [LARGE SCALE GENOMIC DNA]</scope>
</reference>